<feature type="compositionally biased region" description="Basic and acidic residues" evidence="1">
    <location>
        <begin position="656"/>
        <end position="670"/>
    </location>
</feature>
<protein>
    <recommendedName>
        <fullName evidence="3">Mobile element protein CD1107-like domain-containing protein</fullName>
    </recommendedName>
</protein>
<keyword evidence="5" id="KW-1185">Reference proteome</keyword>
<feature type="region of interest" description="Disordered" evidence="1">
    <location>
        <begin position="445"/>
        <end position="584"/>
    </location>
</feature>
<dbReference type="Pfam" id="PF14283">
    <property type="entry name" value="CD1107-like"/>
    <property type="match status" value="2"/>
</dbReference>
<keyword evidence="2" id="KW-1133">Transmembrane helix</keyword>
<feature type="region of interest" description="Disordered" evidence="1">
    <location>
        <begin position="258"/>
        <end position="277"/>
    </location>
</feature>
<evidence type="ECO:0000256" key="2">
    <source>
        <dbReference type="SAM" id="Phobius"/>
    </source>
</evidence>
<dbReference type="Gene3D" id="1.10.287.1490">
    <property type="match status" value="1"/>
</dbReference>
<evidence type="ECO:0000313" key="5">
    <source>
        <dbReference type="Proteomes" id="UP000192368"/>
    </source>
</evidence>
<feature type="compositionally biased region" description="Basic and acidic residues" evidence="1">
    <location>
        <begin position="498"/>
        <end position="516"/>
    </location>
</feature>
<dbReference type="STRING" id="573058.SAMN00017477_1140"/>
<evidence type="ECO:0000259" key="3">
    <source>
        <dbReference type="Pfam" id="PF14283"/>
    </source>
</evidence>
<dbReference type="InterPro" id="IPR025376">
    <property type="entry name" value="CD1107-like_dom"/>
</dbReference>
<feature type="domain" description="Mobile element protein CD1107-like" evidence="3">
    <location>
        <begin position="650"/>
        <end position="700"/>
    </location>
</feature>
<feature type="compositionally biased region" description="Basic and acidic residues" evidence="1">
    <location>
        <begin position="262"/>
        <end position="277"/>
    </location>
</feature>
<feature type="region of interest" description="Disordered" evidence="1">
    <location>
        <begin position="704"/>
        <end position="731"/>
    </location>
</feature>
<organism evidence="4 5">
    <name type="scientific">Peptoniphilus asaccharolyticus DSM 20463</name>
    <dbReference type="NCBI Taxonomy" id="573058"/>
    <lineage>
        <taxon>Bacteria</taxon>
        <taxon>Bacillati</taxon>
        <taxon>Bacillota</taxon>
        <taxon>Tissierellia</taxon>
        <taxon>Tissierellales</taxon>
        <taxon>Peptoniphilaceae</taxon>
        <taxon>Peptoniphilus</taxon>
    </lineage>
</organism>
<feature type="compositionally biased region" description="Low complexity" evidence="1">
    <location>
        <begin position="529"/>
        <end position="539"/>
    </location>
</feature>
<evidence type="ECO:0000256" key="1">
    <source>
        <dbReference type="SAM" id="MobiDB-lite"/>
    </source>
</evidence>
<dbReference type="RefSeq" id="WP_084230721.1">
    <property type="nucleotide sequence ID" value="NZ_FWWR01000009.1"/>
</dbReference>
<dbReference type="OrthoDB" id="1749038at2"/>
<feature type="transmembrane region" description="Helical" evidence="2">
    <location>
        <begin position="673"/>
        <end position="693"/>
    </location>
</feature>
<proteinExistence type="predicted"/>
<dbReference type="Proteomes" id="UP000192368">
    <property type="component" value="Unassembled WGS sequence"/>
</dbReference>
<feature type="region of interest" description="Disordered" evidence="1">
    <location>
        <begin position="626"/>
        <end position="670"/>
    </location>
</feature>
<name>A0A1W1V307_PEPAS</name>
<keyword evidence="2" id="KW-0812">Transmembrane</keyword>
<feature type="domain" description="Mobile element protein CD1107-like" evidence="3">
    <location>
        <begin position="587"/>
        <end position="644"/>
    </location>
</feature>
<gene>
    <name evidence="4" type="ORF">SAMN00017477_1140</name>
</gene>
<feature type="compositionally biased region" description="Basic and acidic residues" evidence="1">
    <location>
        <begin position="561"/>
        <end position="584"/>
    </location>
</feature>
<feature type="compositionally biased region" description="Basic and acidic residues" evidence="1">
    <location>
        <begin position="349"/>
        <end position="402"/>
    </location>
</feature>
<accession>A0A1W1V307</accession>
<reference evidence="5" key="1">
    <citation type="submission" date="2017-04" db="EMBL/GenBank/DDBJ databases">
        <authorList>
            <person name="Varghese N."/>
            <person name="Submissions S."/>
        </authorList>
    </citation>
    <scope>NUCLEOTIDE SEQUENCE [LARGE SCALE GENOMIC DNA]</scope>
    <source>
        <strain evidence="5">DSM 20463</strain>
    </source>
</reference>
<feature type="compositionally biased region" description="Polar residues" evidence="1">
    <location>
        <begin position="455"/>
        <end position="497"/>
    </location>
</feature>
<feature type="compositionally biased region" description="Acidic residues" evidence="1">
    <location>
        <begin position="706"/>
        <end position="731"/>
    </location>
</feature>
<feature type="compositionally biased region" description="Basic and acidic residues" evidence="1">
    <location>
        <begin position="632"/>
        <end position="647"/>
    </location>
</feature>
<sequence>MKTSLKNKRITAIVVAFTLLMGGVLGVLKVGAKTVFASNEPPEKYETYYELKFEDHTSDDTFRGFYHLGKGNKEGQPLNFKFSLSKSFEEKGGVVLDKYNETFTNENMDKVNQLDDLRYMTKKTYPYYRIHNVGTGAFTSIVSPRDKDNYYIGDITENAEERTVKGKKANVIVYTCPVLQLNRNIEKVTVDYEGELKEETKNAIIGRVKEANPNINNVKEIKIVKDKLIIETWNRFHTGVPYLELPLEDLYKRVSNASTQTDNKDTKDQESQTKSEVKVKYQYQDGKVYKEYSASFDKNQVIDASDLEMLPDNMSFNDDFVNYTVKGDGSDSIIRIVKKLESNAQTQTEKSKTEDKGTQTELSKDDISKMEKESKELQEKLDKLSQEIKDKDKLSDKQKEKIKDLEEKIDKLKEKLEKSKDDKDLSADMKKEIEKLTEKIKELEKKTNEVGKATVTHNPTVTPISPISGMKTGTGNFPQASVSDTGKGSSSQDNTGKITKDTNVDKTDGKEKEVRYPNKLTPKQPANNSSQDSSMDGSSKTVNTNKGVASAPSKARGTVTENKDNANKDYPIHHGDSSDKRETDMYSADARQFVTFTTKNGKTFHLIINHDEDSENVMLLTEASEDDLLNMVEKKEDPKQEIKKEEPEKEEPEKEEPEKEEPKPVKKEESSNMGTYLILILVVAGALGAGYYFKVVKKKEDKELEGFEEEDDDFFSEAEESEKETEDNELE</sequence>
<dbReference type="EMBL" id="FWWR01000009">
    <property type="protein sequence ID" value="SMB87414.1"/>
    <property type="molecule type" value="Genomic_DNA"/>
</dbReference>
<dbReference type="AlphaFoldDB" id="A0A1W1V307"/>
<keyword evidence="2" id="KW-0472">Membrane</keyword>
<evidence type="ECO:0000313" key="4">
    <source>
        <dbReference type="EMBL" id="SMB87414.1"/>
    </source>
</evidence>
<feature type="region of interest" description="Disordered" evidence="1">
    <location>
        <begin position="344"/>
        <end position="402"/>
    </location>
</feature>